<dbReference type="Pfam" id="PF03130">
    <property type="entry name" value="HEAT_PBS"/>
    <property type="match status" value="1"/>
</dbReference>
<protein>
    <recommendedName>
        <fullName evidence="3">HEAT repeat domain-containing protein</fullName>
    </recommendedName>
</protein>
<dbReference type="PANTHER" id="PTHR12697:SF5">
    <property type="entry name" value="DEOXYHYPUSINE HYDROXYLASE"/>
    <property type="match status" value="1"/>
</dbReference>
<evidence type="ECO:0000313" key="2">
    <source>
        <dbReference type="Proteomes" id="UP000229740"/>
    </source>
</evidence>
<dbReference type="EMBL" id="PDPS01000022">
    <property type="protein sequence ID" value="PID58532.1"/>
    <property type="molecule type" value="Genomic_DNA"/>
</dbReference>
<dbReference type="SMART" id="SM00567">
    <property type="entry name" value="EZ_HEAT"/>
    <property type="match status" value="8"/>
</dbReference>
<evidence type="ECO:0000313" key="1">
    <source>
        <dbReference type="EMBL" id="PID58532.1"/>
    </source>
</evidence>
<dbReference type="AlphaFoldDB" id="A0A2G6E9J0"/>
<gene>
    <name evidence="1" type="ORF">CSB45_03035</name>
</gene>
<accession>A0A2G6E9J0</accession>
<proteinExistence type="predicted"/>
<organism evidence="1 2">
    <name type="scientific">candidate division KSB3 bacterium</name>
    <dbReference type="NCBI Taxonomy" id="2044937"/>
    <lineage>
        <taxon>Bacteria</taxon>
        <taxon>candidate division KSB3</taxon>
    </lineage>
</organism>
<dbReference type="Pfam" id="PF13646">
    <property type="entry name" value="HEAT_2"/>
    <property type="match status" value="3"/>
</dbReference>
<dbReference type="GO" id="GO:0016491">
    <property type="term" value="F:oxidoreductase activity"/>
    <property type="evidence" value="ECO:0007669"/>
    <property type="project" value="TreeGrafter"/>
</dbReference>
<dbReference type="SUPFAM" id="SSF48371">
    <property type="entry name" value="ARM repeat"/>
    <property type="match status" value="3"/>
</dbReference>
<dbReference type="InterPro" id="IPR011989">
    <property type="entry name" value="ARM-like"/>
</dbReference>
<reference evidence="1 2" key="1">
    <citation type="submission" date="2017-10" db="EMBL/GenBank/DDBJ databases">
        <title>Novel microbial diversity and functional potential in the marine mammal oral microbiome.</title>
        <authorList>
            <person name="Dudek N.K."/>
            <person name="Sun C.L."/>
            <person name="Burstein D."/>
            <person name="Kantor R.S."/>
            <person name="Aliaga Goltsman D.S."/>
            <person name="Bik E.M."/>
            <person name="Thomas B.C."/>
            <person name="Banfield J.F."/>
            <person name="Relman D.A."/>
        </authorList>
    </citation>
    <scope>NUCLEOTIDE SEQUENCE [LARGE SCALE GENOMIC DNA]</scope>
    <source>
        <strain evidence="1">DOLZORAL124_49_17</strain>
    </source>
</reference>
<dbReference type="Proteomes" id="UP000229740">
    <property type="component" value="Unassembled WGS sequence"/>
</dbReference>
<evidence type="ECO:0008006" key="3">
    <source>
        <dbReference type="Google" id="ProtNLM"/>
    </source>
</evidence>
<dbReference type="PANTHER" id="PTHR12697">
    <property type="entry name" value="PBS LYASE HEAT-LIKE PROTEIN"/>
    <property type="match status" value="1"/>
</dbReference>
<name>A0A2G6E9J0_9BACT</name>
<sequence>MDKHIHTLIQQSQSPDPDIRRQSLITLGKRRPCRARQEVIETLIASLDDKHLSVREAAEQGLLALKDRDVAEALIQCLSTDSPTATLNYAVEILGQIGNAAIDQILQLLESRNHNIRKFGCDILGQLKYRESVYKLIEHLNDPHVNVAIAAGEALGNIRHPEAVPYLIHALHHQDTWMRCIAAEALGKIGDPRAVDPFISMPADEDPIVLYTVIKAMGNFREQHVLPYILSALQSSPMFAPSAVQAIEHLARHLGENVYKEVRHTGLGEHFLRLLSSDNHDVLQSAVILAGQTQLQDAVHPLGQLLNHKSEDIVNDAINALAHIGEAALEEIHSLFEQNFGQCRSGTLEQEPGETLFPSANIPIIRVLGQIASPQSIVFLIRALDEGFADDIRVEAVAALAQTLSRIPDLACRLEERDGLFGSALNTLIAGLSDSSLALRICTVNALGDIGLPQAYAPLLELLKDPSLTISDAASQALTKIRGIDIEDKIESVRFLIKGADHHTLPDTVTASILRTIYRMAGETEADFLLSYLDHPSDLVTVAVLEACLNFSCSLPAFTRLVENIRPFLSADDVQVRIAALHALRHWGIEELNCGRSAEDITAQIFDDIMARLHDPHPRVQGEACRQISLLCPHLPLEQPLRKTLLTVLLSLIQTEEIMVQIAAAEAVAVLQPYIPDTHHAVPVLQRLLTQADDMQLRNALQKTLAVL</sequence>
<dbReference type="InterPro" id="IPR016024">
    <property type="entry name" value="ARM-type_fold"/>
</dbReference>
<comment type="caution">
    <text evidence="1">The sequence shown here is derived from an EMBL/GenBank/DDBJ whole genome shotgun (WGS) entry which is preliminary data.</text>
</comment>
<dbReference type="Gene3D" id="1.25.10.10">
    <property type="entry name" value="Leucine-rich Repeat Variant"/>
    <property type="match status" value="5"/>
</dbReference>
<dbReference type="InterPro" id="IPR004155">
    <property type="entry name" value="PBS_lyase_HEAT"/>
</dbReference>